<keyword evidence="2" id="KW-1185">Reference proteome</keyword>
<gene>
    <name evidence="1" type="ORF">ACFSAH_12055</name>
</gene>
<dbReference type="InterPro" id="IPR032627">
    <property type="entry name" value="DUF4876"/>
</dbReference>
<dbReference type="RefSeq" id="WP_379662991.1">
    <property type="nucleotide sequence ID" value="NZ_JBHUDG010000018.1"/>
</dbReference>
<sequence>MNTIHSKLLFGLALLASVTVGSCKKDSLNEKKTDLTITYQVPETLEAPKVSNITVSFTEVNSKINTQKQFNGDEPIQVSLPEGSYEVTFTSDISYTQDGKQVNSKLRGRQGGVILLGENAAVNLKLFLYDENANFVIKELYFTGSVTPEGKQYNGDKYYVIYNNSADTLYADGLMIAQITFLTTTRRDYTPDIMNEAVTVSDIAMIPGTGKQYPVAPGKQVVIADNGINHLEYNSNSIDLTSADFEMELLSSINIDNPQVTNMIPVTASFTTHNRGFKGFILAKIDKGIETFKADNYYTYKYFTTKEMSGNGYKIENKYILDAVNLSVADSFEWITTSPALDMGWTHCGTTSSDANRYGKSVRRKVISKDGDREILKDTNNSSVDFDAEVVPSLKK</sequence>
<protein>
    <submittedName>
        <fullName evidence="1">DUF4876 domain-containing protein</fullName>
    </submittedName>
</protein>
<comment type="caution">
    <text evidence="1">The sequence shown here is derived from an EMBL/GenBank/DDBJ whole genome shotgun (WGS) entry which is preliminary data.</text>
</comment>
<name>A0ABW4ICY6_9SPHI</name>
<dbReference type="EMBL" id="JBHUDG010000018">
    <property type="protein sequence ID" value="MFD1630616.1"/>
    <property type="molecule type" value="Genomic_DNA"/>
</dbReference>
<dbReference type="Pfam" id="PF16215">
    <property type="entry name" value="DUF4876"/>
    <property type="match status" value="1"/>
</dbReference>
<organism evidence="1 2">
    <name type="scientific">Pseudopedobacter beijingensis</name>
    <dbReference type="NCBI Taxonomy" id="1207056"/>
    <lineage>
        <taxon>Bacteria</taxon>
        <taxon>Pseudomonadati</taxon>
        <taxon>Bacteroidota</taxon>
        <taxon>Sphingobacteriia</taxon>
        <taxon>Sphingobacteriales</taxon>
        <taxon>Sphingobacteriaceae</taxon>
        <taxon>Pseudopedobacter</taxon>
    </lineage>
</organism>
<reference evidence="2" key="1">
    <citation type="journal article" date="2019" name="Int. J. Syst. Evol. Microbiol.">
        <title>The Global Catalogue of Microorganisms (GCM) 10K type strain sequencing project: providing services to taxonomists for standard genome sequencing and annotation.</title>
        <authorList>
            <consortium name="The Broad Institute Genomics Platform"/>
            <consortium name="The Broad Institute Genome Sequencing Center for Infectious Disease"/>
            <person name="Wu L."/>
            <person name="Ma J."/>
        </authorList>
    </citation>
    <scope>NUCLEOTIDE SEQUENCE [LARGE SCALE GENOMIC DNA]</scope>
    <source>
        <strain evidence="2">CCUG 53762</strain>
    </source>
</reference>
<accession>A0ABW4ICY6</accession>
<evidence type="ECO:0000313" key="2">
    <source>
        <dbReference type="Proteomes" id="UP001597118"/>
    </source>
</evidence>
<dbReference type="Proteomes" id="UP001597118">
    <property type="component" value="Unassembled WGS sequence"/>
</dbReference>
<proteinExistence type="predicted"/>
<dbReference type="PROSITE" id="PS51257">
    <property type="entry name" value="PROKAR_LIPOPROTEIN"/>
    <property type="match status" value="1"/>
</dbReference>
<evidence type="ECO:0000313" key="1">
    <source>
        <dbReference type="EMBL" id="MFD1630616.1"/>
    </source>
</evidence>